<dbReference type="EMBL" id="VSSS01000026">
    <property type="protein sequence ID" value="TYL94745.1"/>
    <property type="molecule type" value="Genomic_DNA"/>
</dbReference>
<evidence type="ECO:0000256" key="4">
    <source>
        <dbReference type="PROSITE-ProRule" id="PRU00433"/>
    </source>
</evidence>
<evidence type="ECO:0000256" key="5">
    <source>
        <dbReference type="SAM" id="Phobius"/>
    </source>
</evidence>
<dbReference type="OrthoDB" id="9773456at2"/>
<evidence type="ECO:0000256" key="3">
    <source>
        <dbReference type="ARBA" id="ARBA00023004"/>
    </source>
</evidence>
<name>A0A5D3KKV5_9BRAD</name>
<evidence type="ECO:0000256" key="1">
    <source>
        <dbReference type="ARBA" id="ARBA00022617"/>
    </source>
</evidence>
<dbReference type="Proteomes" id="UP000324758">
    <property type="component" value="Unassembled WGS sequence"/>
</dbReference>
<dbReference type="InterPro" id="IPR051459">
    <property type="entry name" value="Cytochrome_c-type_DH"/>
</dbReference>
<dbReference type="PROSITE" id="PS51007">
    <property type="entry name" value="CYTC"/>
    <property type="match status" value="2"/>
</dbReference>
<dbReference type="AlphaFoldDB" id="A0A5D3KKV5"/>
<keyword evidence="3 4" id="KW-0408">Iron</keyword>
<accession>A0A5D3KKV5</accession>
<protein>
    <submittedName>
        <fullName evidence="7">C-type cytochrome</fullName>
    </submittedName>
</protein>
<dbReference type="GO" id="GO:0020037">
    <property type="term" value="F:heme binding"/>
    <property type="evidence" value="ECO:0007669"/>
    <property type="project" value="InterPro"/>
</dbReference>
<evidence type="ECO:0000313" key="7">
    <source>
        <dbReference type="EMBL" id="TYL94745.1"/>
    </source>
</evidence>
<organism evidence="7 8">
    <name type="scientific">Bradyrhizobium rifense</name>
    <dbReference type="NCBI Taxonomy" id="515499"/>
    <lineage>
        <taxon>Bacteria</taxon>
        <taxon>Pseudomonadati</taxon>
        <taxon>Pseudomonadota</taxon>
        <taxon>Alphaproteobacteria</taxon>
        <taxon>Hyphomicrobiales</taxon>
        <taxon>Nitrobacteraceae</taxon>
        <taxon>Bradyrhizobium</taxon>
    </lineage>
</organism>
<dbReference type="RefSeq" id="WP_148773283.1">
    <property type="nucleotide sequence ID" value="NZ_VSSS01000026.1"/>
</dbReference>
<proteinExistence type="predicted"/>
<reference evidence="7 8" key="1">
    <citation type="submission" date="2019-08" db="EMBL/GenBank/DDBJ databases">
        <title>Bradyrhizobium hipponensis sp. nov., a rhizobium isolated from a Lupinus angustifolius root nodule in Tunisia.</title>
        <authorList>
            <person name="Off K."/>
            <person name="Rejili M."/>
            <person name="Mars M."/>
            <person name="Brachmann A."/>
            <person name="Marin M."/>
        </authorList>
    </citation>
    <scope>NUCLEOTIDE SEQUENCE [LARGE SCALE GENOMIC DNA]</scope>
    <source>
        <strain evidence="7 8">CTAW71</strain>
    </source>
</reference>
<keyword evidence="1 4" id="KW-0349">Heme</keyword>
<dbReference type="InterPro" id="IPR036909">
    <property type="entry name" value="Cyt_c-like_dom_sf"/>
</dbReference>
<feature type="domain" description="Cytochrome c" evidence="6">
    <location>
        <begin position="221"/>
        <end position="312"/>
    </location>
</feature>
<evidence type="ECO:0000256" key="2">
    <source>
        <dbReference type="ARBA" id="ARBA00022723"/>
    </source>
</evidence>
<dbReference type="GO" id="GO:0009055">
    <property type="term" value="F:electron transfer activity"/>
    <property type="evidence" value="ECO:0007669"/>
    <property type="project" value="InterPro"/>
</dbReference>
<dbReference type="Gene3D" id="1.10.760.10">
    <property type="entry name" value="Cytochrome c-like domain"/>
    <property type="match status" value="2"/>
</dbReference>
<sequence length="314" mass="33594">MPNIISLILLVALAAFMVWIGWRALQVRSRVLRWSGVGLAAVLTILVSSVSALTATGLVKQHARSAPIPDVKVELTPEWVARGKAVTDSFCSGCHKAELTGGGNLAEDLPINIGSFVAANLTPAGPLKRWSDGEIFRAIRNGVDASGGWLTIMSFTNASRLSDDDTFAVIAYLRSLPAAGAPTPDRLDRFNLVGLAMLGAGMLPDAKPVTAARIAAPPRGPTAKYGEYLLSYQDCRECHGKDLSGGVPGQLPPLGPDLGIVAQWTCDEFITTMRSGVDPNGHQIGEKMPWRPIGRMDNDKLAAVYQYLTQTRHP</sequence>
<dbReference type="SUPFAM" id="SSF46626">
    <property type="entry name" value="Cytochrome c"/>
    <property type="match status" value="2"/>
</dbReference>
<feature type="transmembrane region" description="Helical" evidence="5">
    <location>
        <begin position="37"/>
        <end position="59"/>
    </location>
</feature>
<comment type="caution">
    <text evidence="7">The sequence shown here is derived from an EMBL/GenBank/DDBJ whole genome shotgun (WGS) entry which is preliminary data.</text>
</comment>
<feature type="transmembrane region" description="Helical" evidence="5">
    <location>
        <begin position="6"/>
        <end position="25"/>
    </location>
</feature>
<evidence type="ECO:0000259" key="6">
    <source>
        <dbReference type="PROSITE" id="PS51007"/>
    </source>
</evidence>
<keyword evidence="5" id="KW-0472">Membrane</keyword>
<feature type="domain" description="Cytochrome c" evidence="6">
    <location>
        <begin position="78"/>
        <end position="177"/>
    </location>
</feature>
<dbReference type="PANTHER" id="PTHR35008">
    <property type="entry name" value="BLL4482 PROTEIN-RELATED"/>
    <property type="match status" value="1"/>
</dbReference>
<evidence type="ECO:0000313" key="8">
    <source>
        <dbReference type="Proteomes" id="UP000324758"/>
    </source>
</evidence>
<dbReference type="GO" id="GO:0046872">
    <property type="term" value="F:metal ion binding"/>
    <property type="evidence" value="ECO:0007669"/>
    <property type="project" value="UniProtKB-KW"/>
</dbReference>
<dbReference type="InterPro" id="IPR009056">
    <property type="entry name" value="Cyt_c-like_dom"/>
</dbReference>
<dbReference type="PANTHER" id="PTHR35008:SF8">
    <property type="entry name" value="ALCOHOL DEHYDROGENASE CYTOCHROME C SUBUNIT"/>
    <property type="match status" value="1"/>
</dbReference>
<dbReference type="Pfam" id="PF00034">
    <property type="entry name" value="Cytochrom_C"/>
    <property type="match status" value="1"/>
</dbReference>
<keyword evidence="2 4" id="KW-0479">Metal-binding</keyword>
<keyword evidence="5" id="KW-0812">Transmembrane</keyword>
<gene>
    <name evidence="7" type="ORF">FXB40_16735</name>
</gene>
<keyword evidence="5" id="KW-1133">Transmembrane helix</keyword>
<keyword evidence="8" id="KW-1185">Reference proteome</keyword>